<dbReference type="InterPro" id="IPR024096">
    <property type="entry name" value="NO_sig/Golgi_transp_ligand-bd"/>
</dbReference>
<comment type="caution">
    <text evidence="2">The sequence shown here is derived from an EMBL/GenBank/DDBJ whole genome shotgun (WGS) entry which is preliminary data.</text>
</comment>
<dbReference type="Proteomes" id="UP001596417">
    <property type="component" value="Unassembled WGS sequence"/>
</dbReference>
<dbReference type="InterPro" id="IPR004096">
    <property type="entry name" value="V4R"/>
</dbReference>
<keyword evidence="3" id="KW-1185">Reference proteome</keyword>
<dbReference type="Pfam" id="PF07700">
    <property type="entry name" value="HNOB"/>
    <property type="match status" value="1"/>
</dbReference>
<dbReference type="GeneID" id="76200179"/>
<dbReference type="InterPro" id="IPR011644">
    <property type="entry name" value="Heme_NO-bd"/>
</dbReference>
<gene>
    <name evidence="2" type="ORF">ACFQL7_12340</name>
</gene>
<dbReference type="InterPro" id="IPR038158">
    <property type="entry name" value="H-NOX_domain_sf"/>
</dbReference>
<evidence type="ECO:0000313" key="3">
    <source>
        <dbReference type="Proteomes" id="UP001596417"/>
    </source>
</evidence>
<accession>A0ABD5YR06</accession>
<dbReference type="AlphaFoldDB" id="A0ABD5YR06"/>
<proteinExistence type="predicted"/>
<feature type="domain" description="4-vinyl reductase 4VR" evidence="1">
    <location>
        <begin position="118"/>
        <end position="179"/>
    </location>
</feature>
<organism evidence="2 3">
    <name type="scientific">Halocatena marina</name>
    <dbReference type="NCBI Taxonomy" id="2934937"/>
    <lineage>
        <taxon>Archaea</taxon>
        <taxon>Methanobacteriati</taxon>
        <taxon>Methanobacteriota</taxon>
        <taxon>Stenosarchaea group</taxon>
        <taxon>Halobacteria</taxon>
        <taxon>Halobacteriales</taxon>
        <taxon>Natronomonadaceae</taxon>
        <taxon>Halocatena</taxon>
    </lineage>
</organism>
<dbReference type="SMART" id="SM00989">
    <property type="entry name" value="V4R"/>
    <property type="match status" value="1"/>
</dbReference>
<dbReference type="RefSeq" id="WP_264556038.1">
    <property type="nucleotide sequence ID" value="NZ_CP109979.1"/>
</dbReference>
<name>A0ABD5YR06_9EURY</name>
<reference evidence="2 3" key="1">
    <citation type="journal article" date="2019" name="Int. J. Syst. Evol. Microbiol.">
        <title>The Global Catalogue of Microorganisms (GCM) 10K type strain sequencing project: providing services to taxonomists for standard genome sequencing and annotation.</title>
        <authorList>
            <consortium name="The Broad Institute Genomics Platform"/>
            <consortium name="The Broad Institute Genome Sequencing Center for Infectious Disease"/>
            <person name="Wu L."/>
            <person name="Ma J."/>
        </authorList>
    </citation>
    <scope>NUCLEOTIDE SEQUENCE [LARGE SCALE GENOMIC DNA]</scope>
    <source>
        <strain evidence="2 3">RDMS1</strain>
    </source>
</reference>
<evidence type="ECO:0000313" key="2">
    <source>
        <dbReference type="EMBL" id="MFC7190556.1"/>
    </source>
</evidence>
<sequence length="183" mass="20473">MHGIVLKGLKDFVVTHHGHEAWQAIQTEAGLKGKIYVPVTEYPDEEVMTLVGAASSITDTDVPDLLEEFGRFLVTPLLETYGVHVNKDWTGLELVANVEKYIHTSLRAKEISAYTPPELQSGWIESDRVGIIYDSDRKLCHFARGLMVGIGQYFNDPLRIEEPSCMHNGDNQCRFVVSRAGTI</sequence>
<evidence type="ECO:0000259" key="1">
    <source>
        <dbReference type="SMART" id="SM00989"/>
    </source>
</evidence>
<dbReference type="SUPFAM" id="SSF111126">
    <property type="entry name" value="Ligand-binding domain in the NO signalling and Golgi transport"/>
    <property type="match status" value="1"/>
</dbReference>
<dbReference type="EMBL" id="JBHTAX010000001">
    <property type="protein sequence ID" value="MFC7190556.1"/>
    <property type="molecule type" value="Genomic_DNA"/>
</dbReference>
<dbReference type="Gene3D" id="3.90.1520.10">
    <property type="entry name" value="H-NOX domain"/>
    <property type="match status" value="1"/>
</dbReference>
<protein>
    <submittedName>
        <fullName evidence="2">Heme NO-binding domain-containing protein</fullName>
    </submittedName>
</protein>